<keyword evidence="3" id="KW-1185">Reference proteome</keyword>
<gene>
    <name evidence="2" type="ORF">ARMGADRAFT_1037181</name>
</gene>
<name>A0A2H3D5W7_ARMGA</name>
<organism evidence="2 3">
    <name type="scientific">Armillaria gallica</name>
    <name type="common">Bulbous honey fungus</name>
    <name type="synonym">Armillaria bulbosa</name>
    <dbReference type="NCBI Taxonomy" id="47427"/>
    <lineage>
        <taxon>Eukaryota</taxon>
        <taxon>Fungi</taxon>
        <taxon>Dikarya</taxon>
        <taxon>Basidiomycota</taxon>
        <taxon>Agaricomycotina</taxon>
        <taxon>Agaricomycetes</taxon>
        <taxon>Agaricomycetidae</taxon>
        <taxon>Agaricales</taxon>
        <taxon>Marasmiineae</taxon>
        <taxon>Physalacriaceae</taxon>
        <taxon>Armillaria</taxon>
    </lineage>
</organism>
<dbReference type="InParanoid" id="A0A2H3D5W7"/>
<dbReference type="Proteomes" id="UP000217790">
    <property type="component" value="Unassembled WGS sequence"/>
</dbReference>
<dbReference type="OMA" id="CIIMRDA"/>
<dbReference type="OrthoDB" id="2934473at2759"/>
<dbReference type="EMBL" id="KZ293698">
    <property type="protein sequence ID" value="PBK84467.1"/>
    <property type="molecule type" value="Genomic_DNA"/>
</dbReference>
<accession>A0A2H3D5W7</accession>
<reference evidence="3" key="1">
    <citation type="journal article" date="2017" name="Nat. Ecol. Evol.">
        <title>Genome expansion and lineage-specific genetic innovations in the forest pathogenic fungi Armillaria.</title>
        <authorList>
            <person name="Sipos G."/>
            <person name="Prasanna A.N."/>
            <person name="Walter M.C."/>
            <person name="O'Connor E."/>
            <person name="Balint B."/>
            <person name="Krizsan K."/>
            <person name="Kiss B."/>
            <person name="Hess J."/>
            <person name="Varga T."/>
            <person name="Slot J."/>
            <person name="Riley R."/>
            <person name="Boka B."/>
            <person name="Rigling D."/>
            <person name="Barry K."/>
            <person name="Lee J."/>
            <person name="Mihaltcheva S."/>
            <person name="LaButti K."/>
            <person name="Lipzen A."/>
            <person name="Waldron R."/>
            <person name="Moloney N.M."/>
            <person name="Sperisen C."/>
            <person name="Kredics L."/>
            <person name="Vagvoelgyi C."/>
            <person name="Patrignani A."/>
            <person name="Fitzpatrick D."/>
            <person name="Nagy I."/>
            <person name="Doyle S."/>
            <person name="Anderson J.B."/>
            <person name="Grigoriev I.V."/>
            <person name="Gueldener U."/>
            <person name="Muensterkoetter M."/>
            <person name="Nagy L.G."/>
        </authorList>
    </citation>
    <scope>NUCLEOTIDE SEQUENCE [LARGE SCALE GENOMIC DNA]</scope>
    <source>
        <strain evidence="3">Ar21-2</strain>
    </source>
</reference>
<feature type="compositionally biased region" description="Polar residues" evidence="1">
    <location>
        <begin position="1"/>
        <end position="18"/>
    </location>
</feature>
<evidence type="ECO:0000313" key="2">
    <source>
        <dbReference type="EMBL" id="PBK84467.1"/>
    </source>
</evidence>
<feature type="region of interest" description="Disordered" evidence="1">
    <location>
        <begin position="1"/>
        <end position="22"/>
    </location>
</feature>
<evidence type="ECO:0000313" key="3">
    <source>
        <dbReference type="Proteomes" id="UP000217790"/>
    </source>
</evidence>
<protein>
    <submittedName>
        <fullName evidence="2">Uncharacterized protein</fullName>
    </submittedName>
</protein>
<evidence type="ECO:0000256" key="1">
    <source>
        <dbReference type="SAM" id="MobiDB-lite"/>
    </source>
</evidence>
<sequence length="1281" mass="143023">MSISQTGNHVGSPPSTSVRIRVPDPVNGQRLAVEGRDPGLPEVWILDRHKKINKQMTSTIYLLVMDMSPEGMKRLLALPCISKGPGLRGHKGYLVLDPDHHDVVFARDMYGTGLEEDDVEKMWCMSSNQYTDVQRMGLIATHDAIIGDHIAFSTGKPVKSRNGYSGRTAYERSPRAIHVASAPRSYSASVSRQNPLQSLNPTAVKGSDVAISALEICAPHVVKVLAEQASLLNIPHIGSWRNVCFPAIQLNIADAVSFEDASQGINDLGGFGIIHIGSNDLPASFSSMVNLSPFHPDIMEQLFFILDLGLAWKMLPLTTYCFTGLHMHGGQAPIAALAFIGNAKHNLLNIGMEMRNNTWTGQPNFTEEGGNIMDSRSYLNFFARNICTIASFAALQAPPEFLLCFDHDALIKVFTMKDKNGTRIQADSWAHAPGWSGADSMPGTKYAKGYMDVSDTELIKIFNSDDPDRQTYPFGNEKLDGHVQQEFDALSRRHANMIGSCVLAEAKCPGDIGGHPATRRTSSSRYFHLFSELIGAPDKPIELPDANNAAASSRCRKKRQHTEANSETVPSKKIIRNADEDQMRSMDTKIILKALNIMSIVSIEGTLRSSRNGVGYQHNAYSMFTKDKDRPQDIPANVNLLCGLINEEHQLTMRSYCARQAMLLFNMVLWKWLEVNVLEAIERGSGGQEFWLLGLIREIKDALSFHKGTKTLKASLLPPNTCNPQDTFDFNIPARGYLCPSMDRISDVTISALAKWFSFPDPGVYRTQSELVYHLVQICGVDATVLPGVWDACHDIKRYVFMGKLIPDVKKICHWSQHILRQEPIAQTDSIHRASILAIYEFVCAESTTLQRQIRIDMKGVLDFAYGVNSEDGEYINMVKAFSQLNIGNSRITALDRFSRRQENGAVISTISICPNPLPTSSNTVRPIQEEENESDEDESAVASLLTQDNQWENDNEDTDGECEDLSRACSVESEDTELAIRNTPTIRDVSNDDNLPLFDKPLSDTEISRLSPRIREGVNKLDDQLKVMYPLLDDPSIFEKMEKPVRKRVGLTEEERKKRPDQFIPFQERAPSRSKILQANGPFHRPVIRTRSGLFSAIIYRAVTYGSRFLLHPITPTVYADLEDWDLACSQHNNESNDPSYFCDKTAYGQATNLSPKNLDQYWRSTDPKNKALTEWLYSPTKSYTFLEVYEIFLKGKGPDGKKAFPNCGSLILYLLTSDYAIAGIVPMPTAEEMGAIVWSLKKGGLKGLKLLGFAAHRKADAIHAFVTFHRYMLAKIPFQ</sequence>
<proteinExistence type="predicted"/>
<feature type="compositionally biased region" description="Acidic residues" evidence="1">
    <location>
        <begin position="930"/>
        <end position="940"/>
    </location>
</feature>
<feature type="region of interest" description="Disordered" evidence="1">
    <location>
        <begin position="918"/>
        <end position="963"/>
    </location>
</feature>
<feature type="compositionally biased region" description="Acidic residues" evidence="1">
    <location>
        <begin position="952"/>
        <end position="963"/>
    </location>
</feature>